<evidence type="ECO:0000313" key="2">
    <source>
        <dbReference type="EMBL" id="KAK5109201.1"/>
    </source>
</evidence>
<dbReference type="InterPro" id="IPR036291">
    <property type="entry name" value="NAD(P)-bd_dom_sf"/>
</dbReference>
<dbReference type="AlphaFoldDB" id="A0AAN7TEN1"/>
<dbReference type="GO" id="GO:0016646">
    <property type="term" value="F:oxidoreductase activity, acting on the CH-NH group of donors, NAD or NADP as acceptor"/>
    <property type="evidence" value="ECO:0007669"/>
    <property type="project" value="TreeGrafter"/>
</dbReference>
<name>A0AAN7TEN1_9PEZI</name>
<reference evidence="2" key="1">
    <citation type="submission" date="2023-08" db="EMBL/GenBank/DDBJ databases">
        <title>Black Yeasts Isolated from many extreme environments.</title>
        <authorList>
            <person name="Coleine C."/>
            <person name="Stajich J.E."/>
            <person name="Selbmann L."/>
        </authorList>
    </citation>
    <scope>NUCLEOTIDE SEQUENCE</scope>
    <source>
        <strain evidence="2">CCFEE 5401</strain>
    </source>
</reference>
<feature type="domain" description="NAD(P)-binding" evidence="1">
    <location>
        <begin position="7"/>
        <end position="97"/>
    </location>
</feature>
<evidence type="ECO:0000313" key="3">
    <source>
        <dbReference type="Proteomes" id="UP001310890"/>
    </source>
</evidence>
<gene>
    <name evidence="2" type="ORF">LTR62_007286</name>
</gene>
<sequence>MRVLLLGSTGRVGARLLPALLAHGHTVVVYMRNADRLPKEYLRRGTTVVEGCATNTAAIKSAILRNECGAVVNTAGRASILGTNRNFADIFTAVTSAAVEVQQERRSPLRCWLLSGWPILDNPKTGLPLLTYLRTHSTHRINYDRIRHISTSQAAWSLFCASNMLPRTASINIAPKPGIAMHSLESVADQPPQWTDSLFHLPLIGPHLNVAAQIQSYFSPLEDCMDFIAEDLKEGLNSQWIGQRVGVKAKEEWDVGPWSWMNSLSDGTTWGGAVWKGVGNER</sequence>
<protein>
    <recommendedName>
        <fullName evidence="1">NAD(P)-binding domain-containing protein</fullName>
    </recommendedName>
</protein>
<dbReference type="PANTHER" id="PTHR43355:SF7">
    <property type="entry name" value="NAD(P)-BINDING DOMAIN-CONTAINING PROTEIN"/>
    <property type="match status" value="1"/>
</dbReference>
<organism evidence="2 3">
    <name type="scientific">Meristemomyces frigidus</name>
    <dbReference type="NCBI Taxonomy" id="1508187"/>
    <lineage>
        <taxon>Eukaryota</taxon>
        <taxon>Fungi</taxon>
        <taxon>Dikarya</taxon>
        <taxon>Ascomycota</taxon>
        <taxon>Pezizomycotina</taxon>
        <taxon>Dothideomycetes</taxon>
        <taxon>Dothideomycetidae</taxon>
        <taxon>Mycosphaerellales</taxon>
        <taxon>Teratosphaeriaceae</taxon>
        <taxon>Meristemomyces</taxon>
    </lineage>
</organism>
<dbReference type="SUPFAM" id="SSF51735">
    <property type="entry name" value="NAD(P)-binding Rossmann-fold domains"/>
    <property type="match status" value="1"/>
</dbReference>
<accession>A0AAN7TEN1</accession>
<dbReference type="EMBL" id="JAVRRL010000069">
    <property type="protein sequence ID" value="KAK5109201.1"/>
    <property type="molecule type" value="Genomic_DNA"/>
</dbReference>
<dbReference type="InterPro" id="IPR051606">
    <property type="entry name" value="Polyketide_Oxido-like"/>
</dbReference>
<proteinExistence type="predicted"/>
<dbReference type="Gene3D" id="3.40.50.720">
    <property type="entry name" value="NAD(P)-binding Rossmann-like Domain"/>
    <property type="match status" value="1"/>
</dbReference>
<dbReference type="PANTHER" id="PTHR43355">
    <property type="entry name" value="FLAVIN REDUCTASE (NADPH)"/>
    <property type="match status" value="1"/>
</dbReference>
<dbReference type="Pfam" id="PF13460">
    <property type="entry name" value="NAD_binding_10"/>
    <property type="match status" value="1"/>
</dbReference>
<comment type="caution">
    <text evidence="2">The sequence shown here is derived from an EMBL/GenBank/DDBJ whole genome shotgun (WGS) entry which is preliminary data.</text>
</comment>
<dbReference type="Proteomes" id="UP001310890">
    <property type="component" value="Unassembled WGS sequence"/>
</dbReference>
<dbReference type="InterPro" id="IPR016040">
    <property type="entry name" value="NAD(P)-bd_dom"/>
</dbReference>
<evidence type="ECO:0000259" key="1">
    <source>
        <dbReference type="Pfam" id="PF13460"/>
    </source>
</evidence>